<evidence type="ECO:0000256" key="9">
    <source>
        <dbReference type="ARBA" id="ARBA00023125"/>
    </source>
</evidence>
<keyword evidence="4" id="KW-0227">DNA damage</keyword>
<evidence type="ECO:0000313" key="19">
    <source>
        <dbReference type="EMBL" id="SDS76863.1"/>
    </source>
</evidence>
<dbReference type="Gene3D" id="1.10.10.160">
    <property type="match status" value="1"/>
</dbReference>
<organism evidence="19 20">
    <name type="scientific">Paraoerskovia marina</name>
    <dbReference type="NCBI Taxonomy" id="545619"/>
    <lineage>
        <taxon>Bacteria</taxon>
        <taxon>Bacillati</taxon>
        <taxon>Actinomycetota</taxon>
        <taxon>Actinomycetes</taxon>
        <taxon>Micrococcales</taxon>
        <taxon>Cellulomonadaceae</taxon>
        <taxon>Paraoerskovia</taxon>
    </lineage>
</organism>
<comment type="similarity">
    <text evidence="1">Belongs to the helicase family. UvrD subfamily.</text>
</comment>
<dbReference type="SUPFAM" id="SSF52540">
    <property type="entry name" value="P-loop containing nucleoside triphosphate hydrolases"/>
    <property type="match status" value="1"/>
</dbReference>
<dbReference type="GO" id="GO:0004527">
    <property type="term" value="F:exonuclease activity"/>
    <property type="evidence" value="ECO:0007669"/>
    <property type="project" value="UniProtKB-KW"/>
</dbReference>
<evidence type="ECO:0000256" key="6">
    <source>
        <dbReference type="ARBA" id="ARBA00022806"/>
    </source>
</evidence>
<feature type="domain" description="UvrD-like helicase C-terminal" evidence="18">
    <location>
        <begin position="332"/>
        <end position="649"/>
    </location>
</feature>
<dbReference type="Proteomes" id="UP000185663">
    <property type="component" value="Chromosome I"/>
</dbReference>
<dbReference type="Gene3D" id="1.10.486.10">
    <property type="entry name" value="PCRA, domain 4"/>
    <property type="match status" value="1"/>
</dbReference>
<dbReference type="InterPro" id="IPR027417">
    <property type="entry name" value="P-loop_NTPase"/>
</dbReference>
<keyword evidence="11" id="KW-0413">Isomerase</keyword>
<dbReference type="PROSITE" id="PS51217">
    <property type="entry name" value="UVRD_HELICASE_CTER"/>
    <property type="match status" value="1"/>
</dbReference>
<evidence type="ECO:0000256" key="10">
    <source>
        <dbReference type="ARBA" id="ARBA00023204"/>
    </source>
</evidence>
<dbReference type="GO" id="GO:0005829">
    <property type="term" value="C:cytosol"/>
    <property type="evidence" value="ECO:0007669"/>
    <property type="project" value="TreeGrafter"/>
</dbReference>
<dbReference type="Pfam" id="PF00580">
    <property type="entry name" value="UvrD-helicase"/>
    <property type="match status" value="1"/>
</dbReference>
<feature type="binding site" evidence="15">
    <location>
        <begin position="37"/>
        <end position="44"/>
    </location>
    <ligand>
        <name>ATP</name>
        <dbReference type="ChEBI" id="CHEBI:30616"/>
    </ligand>
</feature>
<dbReference type="RefSeq" id="WP_231959210.1">
    <property type="nucleotide sequence ID" value="NZ_LT629776.1"/>
</dbReference>
<evidence type="ECO:0000256" key="7">
    <source>
        <dbReference type="ARBA" id="ARBA00022839"/>
    </source>
</evidence>
<evidence type="ECO:0000256" key="3">
    <source>
        <dbReference type="ARBA" id="ARBA00022741"/>
    </source>
</evidence>
<name>A0A1H1UWN1_9CELL</name>
<keyword evidence="8 15" id="KW-0067">ATP-binding</keyword>
<feature type="region of interest" description="Disordered" evidence="16">
    <location>
        <begin position="353"/>
        <end position="374"/>
    </location>
</feature>
<keyword evidence="5 15" id="KW-0378">Hydrolase</keyword>
<dbReference type="PANTHER" id="PTHR11070:SF59">
    <property type="entry name" value="DNA 3'-5' HELICASE"/>
    <property type="match status" value="1"/>
</dbReference>
<dbReference type="AlphaFoldDB" id="A0A1H1UWN1"/>
<dbReference type="PROSITE" id="PS51198">
    <property type="entry name" value="UVRD_HELICASE_ATP_BIND"/>
    <property type="match status" value="1"/>
</dbReference>
<dbReference type="eggNOG" id="COG2887">
    <property type="taxonomic scope" value="Bacteria"/>
</dbReference>
<accession>A0A1H1UWN1</accession>
<dbReference type="InterPro" id="IPR014017">
    <property type="entry name" value="DNA_helicase_UvrD-like_C"/>
</dbReference>
<dbReference type="GO" id="GO:0003677">
    <property type="term" value="F:DNA binding"/>
    <property type="evidence" value="ECO:0007669"/>
    <property type="project" value="UniProtKB-KW"/>
</dbReference>
<reference evidence="19 20" key="1">
    <citation type="submission" date="2016-10" db="EMBL/GenBank/DDBJ databases">
        <authorList>
            <person name="de Groot N.N."/>
        </authorList>
    </citation>
    <scope>NUCLEOTIDE SEQUENCE [LARGE SCALE GENOMIC DNA]</scope>
    <source>
        <strain evidence="19 20">DSM 22126</strain>
    </source>
</reference>
<evidence type="ECO:0000259" key="18">
    <source>
        <dbReference type="PROSITE" id="PS51217"/>
    </source>
</evidence>
<dbReference type="InterPro" id="IPR014016">
    <property type="entry name" value="UvrD-like_ATP-bd"/>
</dbReference>
<dbReference type="GO" id="GO:0043138">
    <property type="term" value="F:3'-5' DNA helicase activity"/>
    <property type="evidence" value="ECO:0007669"/>
    <property type="project" value="UniProtKB-EC"/>
</dbReference>
<dbReference type="InterPro" id="IPR011604">
    <property type="entry name" value="PDDEXK-like_dom_sf"/>
</dbReference>
<dbReference type="EMBL" id="LT629776">
    <property type="protein sequence ID" value="SDS76863.1"/>
    <property type="molecule type" value="Genomic_DNA"/>
</dbReference>
<keyword evidence="20" id="KW-1185">Reference proteome</keyword>
<dbReference type="InterPro" id="IPR000212">
    <property type="entry name" value="DNA_helicase_UvrD/REP"/>
</dbReference>
<dbReference type="GO" id="GO:0000725">
    <property type="term" value="P:recombinational repair"/>
    <property type="evidence" value="ECO:0007669"/>
    <property type="project" value="TreeGrafter"/>
</dbReference>
<dbReference type="GO" id="GO:0033202">
    <property type="term" value="C:DNA helicase complex"/>
    <property type="evidence" value="ECO:0007669"/>
    <property type="project" value="TreeGrafter"/>
</dbReference>
<comment type="catalytic activity">
    <reaction evidence="12">
        <text>Couples ATP hydrolysis with the unwinding of duplex DNA by translocating in the 3'-5' direction.</text>
        <dbReference type="EC" id="5.6.2.4"/>
    </reaction>
</comment>
<keyword evidence="6 15" id="KW-0347">Helicase</keyword>
<evidence type="ECO:0000256" key="16">
    <source>
        <dbReference type="SAM" id="MobiDB-lite"/>
    </source>
</evidence>
<proteinExistence type="inferred from homology"/>
<keyword evidence="10" id="KW-0234">DNA repair</keyword>
<dbReference type="InterPro" id="IPR038726">
    <property type="entry name" value="PDDEXK_AddAB-type"/>
</dbReference>
<evidence type="ECO:0000256" key="1">
    <source>
        <dbReference type="ARBA" id="ARBA00009922"/>
    </source>
</evidence>
<dbReference type="InterPro" id="IPR013986">
    <property type="entry name" value="DExx_box_DNA_helicase_dom_sf"/>
</dbReference>
<comment type="catalytic activity">
    <reaction evidence="14">
        <text>ATP + H2O = ADP + phosphate + H(+)</text>
        <dbReference type="Rhea" id="RHEA:13065"/>
        <dbReference type="ChEBI" id="CHEBI:15377"/>
        <dbReference type="ChEBI" id="CHEBI:15378"/>
        <dbReference type="ChEBI" id="CHEBI:30616"/>
        <dbReference type="ChEBI" id="CHEBI:43474"/>
        <dbReference type="ChEBI" id="CHEBI:456216"/>
        <dbReference type="EC" id="5.6.2.4"/>
    </reaction>
</comment>
<evidence type="ECO:0000256" key="2">
    <source>
        <dbReference type="ARBA" id="ARBA00022722"/>
    </source>
</evidence>
<sequence>MIELRPPEELPDAVVLDDSQAGVIEALGEHPVVMAVGAPGSGRTTVAVHAVLAAIEAGTEPSDILVISASRRSAGRLRDVIGARAGRTTSVPMVRTAAAAAFAILGTRAAALGDPAPTLITGPEQDFLLTELLAGYLEDVQAGRRDELPGGLPAETLVLRGFRQELRDLLMRAAERGVDAVRLDELGREHGREEWRLAAQLYQEYLDVSALRALTPDSGPRYDPARVVEEATEALEDWDENALRVARPSWRLIVVDDYQESTAATARFLRELYDDGARLLLLADPDIAVQTFRGAVPSLVGRAGAPPAPAGRPFGGELGARTLTLSTAWRQPEPLRAVTRAVTQRVGVVGGAQHRAAAPAPAPAPAPGSAPSGARVAVLPSAADEIAHVARVLRAEHLLHGTPWDRMAVVSPSGAQLAAVRRGLIAASVPVATVGTDVPLHDEPAVAPLLELVRVACALAADPEDAVLDAETAASLLVSPLGGSDVVALRRLRRALRAEELAGGGGRTSDALLVEVLHDPARAATLPSSVRRPAAAVAHALAATRAAAEDPEADAQSVLWAAWDAAGLAERWRATALAGGPGGARADRDLDAVLGVFRAAESFVDRMPGSRPEAFVTYLRSQDIPADSLAASAADGSAVAALTPAGAAGSEWDVVVVTGVQDGTWPDLRLRDSLLGSQALADLLAGRSGDARGHGREARRAVLDDELRSFALAVSRARRRLVVTAVEDADDSPSMFCDLVDGGPMPDDEDGADQRSVAPAVPLDLRGVVARARSVLVSDDPRRDEAAGLLADLADAGVGHADPDQWYGVHPTSSDEPLWGPEDKVRVSPSKVESVNRCALRWALEAGGGTAPDATAQSLGTLVHSIAHDLPQGAHHELAAELDRRWPELALPEGWPATQARRHADGMIESLAGYVAASGEPILLEAEFQVDVGRAVLRGVADRIEKVGRPDPDTAAVADDAGPPAVLVADLKTGKMIQSRAEAVENPQLGTYQLAVEEGAFDLPAGTTSAGAQLAYLAAGRTVTLRSQPALRPDSDGGSWARTVVEGVADTMAASAFTARTNSMCRVCPVRRACPAQPDGQQVIE</sequence>
<evidence type="ECO:0000256" key="12">
    <source>
        <dbReference type="ARBA" id="ARBA00034617"/>
    </source>
</evidence>
<dbReference type="Gene3D" id="3.90.320.10">
    <property type="match status" value="1"/>
</dbReference>
<evidence type="ECO:0000256" key="8">
    <source>
        <dbReference type="ARBA" id="ARBA00022840"/>
    </source>
</evidence>
<dbReference type="PANTHER" id="PTHR11070">
    <property type="entry name" value="UVRD / RECB / PCRA DNA HELICASE FAMILY MEMBER"/>
    <property type="match status" value="1"/>
</dbReference>
<evidence type="ECO:0000256" key="15">
    <source>
        <dbReference type="PROSITE-ProRule" id="PRU00560"/>
    </source>
</evidence>
<evidence type="ECO:0000259" key="17">
    <source>
        <dbReference type="PROSITE" id="PS51198"/>
    </source>
</evidence>
<dbReference type="STRING" id="545619.SAMN04489860_2320"/>
<dbReference type="Gene3D" id="3.40.50.300">
    <property type="entry name" value="P-loop containing nucleotide triphosphate hydrolases"/>
    <property type="match status" value="2"/>
</dbReference>
<keyword evidence="7" id="KW-0269">Exonuclease</keyword>
<evidence type="ECO:0000256" key="4">
    <source>
        <dbReference type="ARBA" id="ARBA00022763"/>
    </source>
</evidence>
<dbReference type="Pfam" id="PF12705">
    <property type="entry name" value="PDDEXK_1"/>
    <property type="match status" value="1"/>
</dbReference>
<evidence type="ECO:0000256" key="14">
    <source>
        <dbReference type="ARBA" id="ARBA00048988"/>
    </source>
</evidence>
<dbReference type="EC" id="5.6.2.4" evidence="13"/>
<evidence type="ECO:0000256" key="13">
    <source>
        <dbReference type="ARBA" id="ARBA00034808"/>
    </source>
</evidence>
<keyword evidence="3 15" id="KW-0547">Nucleotide-binding</keyword>
<evidence type="ECO:0000256" key="11">
    <source>
        <dbReference type="ARBA" id="ARBA00023235"/>
    </source>
</evidence>
<feature type="domain" description="UvrD-like helicase ATP-binding" evidence="17">
    <location>
        <begin position="16"/>
        <end position="332"/>
    </location>
</feature>
<keyword evidence="9" id="KW-0238">DNA-binding</keyword>
<keyword evidence="2" id="KW-0540">Nuclease</keyword>
<dbReference type="GO" id="GO:0005524">
    <property type="term" value="F:ATP binding"/>
    <property type="evidence" value="ECO:0007669"/>
    <property type="project" value="UniProtKB-UniRule"/>
</dbReference>
<evidence type="ECO:0000313" key="20">
    <source>
        <dbReference type="Proteomes" id="UP000185663"/>
    </source>
</evidence>
<evidence type="ECO:0000256" key="5">
    <source>
        <dbReference type="ARBA" id="ARBA00022801"/>
    </source>
</evidence>
<protein>
    <recommendedName>
        <fullName evidence="13">DNA 3'-5' helicase</fullName>
        <ecNumber evidence="13">5.6.2.4</ecNumber>
    </recommendedName>
</protein>
<gene>
    <name evidence="19" type="ORF">SAMN04489860_2320</name>
</gene>
<dbReference type="eggNOG" id="COG0210">
    <property type="taxonomic scope" value="Bacteria"/>
</dbReference>